<dbReference type="AlphaFoldDB" id="A0A655ZRV1"/>
<name>A0A655ZRV1_VIBCL</name>
<dbReference type="EMBL" id="CWQY01000014">
    <property type="protein sequence ID" value="CSC77717.1"/>
    <property type="molecule type" value="Genomic_DNA"/>
</dbReference>
<evidence type="ECO:0000313" key="2">
    <source>
        <dbReference type="Proteomes" id="UP000041770"/>
    </source>
</evidence>
<dbReference type="Proteomes" id="UP000041770">
    <property type="component" value="Unassembled WGS sequence"/>
</dbReference>
<accession>A0A655ZRV1</accession>
<sequence>MAANTRNKLTNHRIINTQNRLAVKRQIVQKVDKGLFKVFKIAAVSIHMIGFDIGDNGDHRLQMQE</sequence>
<evidence type="ECO:0000313" key="1">
    <source>
        <dbReference type="EMBL" id="CSC77717.1"/>
    </source>
</evidence>
<organism evidence="1 2">
    <name type="scientific">Vibrio cholerae</name>
    <dbReference type="NCBI Taxonomy" id="666"/>
    <lineage>
        <taxon>Bacteria</taxon>
        <taxon>Pseudomonadati</taxon>
        <taxon>Pseudomonadota</taxon>
        <taxon>Gammaproteobacteria</taxon>
        <taxon>Vibrionales</taxon>
        <taxon>Vibrionaceae</taxon>
        <taxon>Vibrio</taxon>
    </lineage>
</organism>
<reference evidence="1 2" key="1">
    <citation type="submission" date="2015-07" db="EMBL/GenBank/DDBJ databases">
        <authorList>
            <consortium name="Pathogen Informatics"/>
        </authorList>
    </citation>
    <scope>NUCLEOTIDE SEQUENCE [LARGE SCALE GENOMIC DNA]</scope>
    <source>
        <strain evidence="1 2">A316</strain>
    </source>
</reference>
<protein>
    <submittedName>
        <fullName evidence="1">Uncharacterized protein</fullName>
    </submittedName>
</protein>
<proteinExistence type="predicted"/>
<gene>
    <name evidence="1" type="ORF">ERS013200_02238</name>
</gene>